<comment type="caution">
    <text evidence="4">The sequence shown here is derived from an EMBL/GenBank/DDBJ whole genome shotgun (WGS) entry which is preliminary data.</text>
</comment>
<keyword evidence="2" id="KW-0472">Membrane</keyword>
<sequence length="193" mass="21145">MTKNNHPRNVMRALFVSPRIPAGVCILFVFFAMGITWYATTLSSRQQPAPLSSTLGETVALPGIDLVVESVRRDAHGTGPLVPRPGYEFVITTVTITNTSERPFELIPLLSFHVKDAAGNVYSVAAVPSESNQLSGPLLPHDKIREEIGFEVLKDAPDLRMVFEPGTPAHDVALINLTEDPGFFGWIPWLKTP</sequence>
<keyword evidence="2" id="KW-1133">Transmembrane helix</keyword>
<dbReference type="Pfam" id="PF11611">
    <property type="entry name" value="DUF4352"/>
    <property type="match status" value="1"/>
</dbReference>
<evidence type="ECO:0000259" key="3">
    <source>
        <dbReference type="Pfam" id="PF11611"/>
    </source>
</evidence>
<dbReference type="InterPro" id="IPR029051">
    <property type="entry name" value="DUF4352"/>
</dbReference>
<feature type="domain" description="DUF4352" evidence="3">
    <location>
        <begin position="54"/>
        <end position="167"/>
    </location>
</feature>
<evidence type="ECO:0000313" key="5">
    <source>
        <dbReference type="Proteomes" id="UP000176997"/>
    </source>
</evidence>
<evidence type="ECO:0000256" key="1">
    <source>
        <dbReference type="ARBA" id="ARBA00022729"/>
    </source>
</evidence>
<dbReference type="AlphaFoldDB" id="A0A1G2S661"/>
<dbReference type="Proteomes" id="UP000176997">
    <property type="component" value="Unassembled WGS sequence"/>
</dbReference>
<feature type="transmembrane region" description="Helical" evidence="2">
    <location>
        <begin position="20"/>
        <end position="39"/>
    </location>
</feature>
<dbReference type="InterPro" id="IPR029050">
    <property type="entry name" value="Immunoprotect_excell_Ig-like"/>
</dbReference>
<protein>
    <recommendedName>
        <fullName evidence="3">DUF4352 domain-containing protein</fullName>
    </recommendedName>
</protein>
<dbReference type="Gene3D" id="2.60.40.1240">
    <property type="match status" value="1"/>
</dbReference>
<keyword evidence="1" id="KW-0732">Signal</keyword>
<dbReference type="EMBL" id="MHUS01000037">
    <property type="protein sequence ID" value="OHA80042.1"/>
    <property type="molecule type" value="Genomic_DNA"/>
</dbReference>
<name>A0A1G2S661_9BACT</name>
<keyword evidence="2" id="KW-0812">Transmembrane</keyword>
<gene>
    <name evidence="4" type="ORF">A2675_00320</name>
</gene>
<proteinExistence type="predicted"/>
<organism evidence="4 5">
    <name type="scientific">Candidatus Yonathbacteria bacterium RIFCSPHIGHO2_01_FULL_51_10</name>
    <dbReference type="NCBI Taxonomy" id="1802723"/>
    <lineage>
        <taxon>Bacteria</taxon>
        <taxon>Candidatus Yonathiibacteriota</taxon>
    </lineage>
</organism>
<accession>A0A1G2S661</accession>
<dbReference type="STRING" id="1802723.A2675_00320"/>
<reference evidence="4 5" key="1">
    <citation type="journal article" date="2016" name="Nat. Commun.">
        <title>Thousands of microbial genomes shed light on interconnected biogeochemical processes in an aquifer system.</title>
        <authorList>
            <person name="Anantharaman K."/>
            <person name="Brown C.T."/>
            <person name="Hug L.A."/>
            <person name="Sharon I."/>
            <person name="Castelle C.J."/>
            <person name="Probst A.J."/>
            <person name="Thomas B.C."/>
            <person name="Singh A."/>
            <person name="Wilkins M.J."/>
            <person name="Karaoz U."/>
            <person name="Brodie E.L."/>
            <person name="Williams K.H."/>
            <person name="Hubbard S.S."/>
            <person name="Banfield J.F."/>
        </authorList>
    </citation>
    <scope>NUCLEOTIDE SEQUENCE [LARGE SCALE GENOMIC DNA]</scope>
</reference>
<evidence type="ECO:0000256" key="2">
    <source>
        <dbReference type="SAM" id="Phobius"/>
    </source>
</evidence>
<evidence type="ECO:0000313" key="4">
    <source>
        <dbReference type="EMBL" id="OHA80042.1"/>
    </source>
</evidence>